<comment type="caution">
    <text evidence="3">The sequence shown here is derived from an EMBL/GenBank/DDBJ whole genome shotgun (WGS) entry which is preliminary data.</text>
</comment>
<dbReference type="EC" id="3.4.-.-" evidence="4"/>
<dbReference type="GO" id="GO:0016787">
    <property type="term" value="F:hydrolase activity"/>
    <property type="evidence" value="ECO:0007669"/>
    <property type="project" value="UniProtKB-KW"/>
</dbReference>
<dbReference type="EMBL" id="JAFBCG010000001">
    <property type="protein sequence ID" value="MBM7803945.1"/>
    <property type="molecule type" value="Genomic_DNA"/>
</dbReference>
<evidence type="ECO:0000313" key="6">
    <source>
        <dbReference type="Proteomes" id="UP000746584"/>
    </source>
</evidence>
<dbReference type="AlphaFoldDB" id="A0A8H9GC65"/>
<keyword evidence="2" id="KW-0812">Transmembrane</keyword>
<feature type="region of interest" description="Disordered" evidence="1">
    <location>
        <begin position="184"/>
        <end position="241"/>
    </location>
</feature>
<reference evidence="4 6" key="3">
    <citation type="submission" date="2021-01" db="EMBL/GenBank/DDBJ databases">
        <title>Sequencing the genomes of 1000 actinobacteria strains.</title>
        <authorList>
            <person name="Klenk H.-P."/>
        </authorList>
    </citation>
    <scope>NUCLEOTIDE SEQUENCE [LARGE SCALE GENOMIC DNA]</scope>
    <source>
        <strain evidence="4 6">DSM 20542</strain>
    </source>
</reference>
<evidence type="ECO:0000256" key="2">
    <source>
        <dbReference type="SAM" id="Phobius"/>
    </source>
</evidence>
<dbReference type="SUPFAM" id="SSF49265">
    <property type="entry name" value="Fibronectin type III"/>
    <property type="match status" value="1"/>
</dbReference>
<dbReference type="InterPro" id="IPR036116">
    <property type="entry name" value="FN3_sf"/>
</dbReference>
<dbReference type="EMBL" id="BMOI01000010">
    <property type="protein sequence ID" value="GGL05199.1"/>
    <property type="molecule type" value="Genomic_DNA"/>
</dbReference>
<reference evidence="3" key="1">
    <citation type="journal article" date="2014" name="Int. J. Syst. Evol. Microbiol.">
        <title>Complete genome sequence of Corynebacterium casei LMG S-19264T (=DSM 44701T), isolated from a smear-ripened cheese.</title>
        <authorList>
            <consortium name="US DOE Joint Genome Institute (JGI-PGF)"/>
            <person name="Walter F."/>
            <person name="Albersmeier A."/>
            <person name="Kalinowski J."/>
            <person name="Ruckert C."/>
        </authorList>
    </citation>
    <scope>NUCLEOTIDE SEQUENCE</scope>
    <source>
        <strain evidence="3">JCM 1480</strain>
    </source>
</reference>
<keyword evidence="2" id="KW-0472">Membrane</keyword>
<accession>A0A8H9GC65</accession>
<dbReference type="Proteomes" id="UP000648535">
    <property type="component" value="Unassembled WGS sequence"/>
</dbReference>
<sequence length="387" mass="39624">MVSTAVPGGHLPRAVLRDAVDWGRVVVATAARAVVAGLLGLALWAAAPALIGWQPTTVMTGSMAPRLAPGDVVVSRPVPPDEVRPGRILLADDPDVSGHLRMHRFVEEGPGGSIVTKGDANPQADSTPLERSAVHGVAFLRIPFIAAPVTWLHDGDWVRLVLLGLGLAAVLALCTVDGSLRRLVDEPADPGDPPDDPGGDPSTGLEARGGPVTSLQADGSPPGTRRSPRGHGRRRRPQHRLRRLGGTAAVVLLTVGVGTLAPPSAVAAPFSRTTGSASNYGAGTPQAVLTLSCAPASSDSVTISWTYPTTPGIGEPYSFDLVSGGTQVATADGGATSLTYRGGGLLVVGTYDLRLRTNLGGTWTVLSPQTVRVRVLSVVGLGSAACA</sequence>
<dbReference type="CDD" id="cd06462">
    <property type="entry name" value="Peptidase_S24_S26"/>
    <property type="match status" value="1"/>
</dbReference>
<evidence type="ECO:0000313" key="3">
    <source>
        <dbReference type="EMBL" id="GGL05199.1"/>
    </source>
</evidence>
<name>A0A8H9GC65_9MICO</name>
<feature type="compositionally biased region" description="Basic residues" evidence="1">
    <location>
        <begin position="226"/>
        <end position="241"/>
    </location>
</feature>
<dbReference type="RefSeq" id="WP_175327389.1">
    <property type="nucleotide sequence ID" value="NZ_BMOI01000010.1"/>
</dbReference>
<feature type="transmembrane region" description="Helical" evidence="2">
    <location>
        <begin position="243"/>
        <end position="261"/>
    </location>
</feature>
<feature type="transmembrane region" description="Helical" evidence="2">
    <location>
        <begin position="30"/>
        <end position="53"/>
    </location>
</feature>
<evidence type="ECO:0000313" key="4">
    <source>
        <dbReference type="EMBL" id="MBM7803945.1"/>
    </source>
</evidence>
<keyword evidence="2" id="KW-1133">Transmembrane helix</keyword>
<keyword evidence="6" id="KW-1185">Reference proteome</keyword>
<evidence type="ECO:0000256" key="1">
    <source>
        <dbReference type="SAM" id="MobiDB-lite"/>
    </source>
</evidence>
<evidence type="ECO:0000313" key="5">
    <source>
        <dbReference type="Proteomes" id="UP000648535"/>
    </source>
</evidence>
<proteinExistence type="predicted"/>
<organism evidence="3 5">
    <name type="scientific">Curtobacterium luteum</name>
    <dbReference type="NCBI Taxonomy" id="33881"/>
    <lineage>
        <taxon>Bacteria</taxon>
        <taxon>Bacillati</taxon>
        <taxon>Actinomycetota</taxon>
        <taxon>Actinomycetes</taxon>
        <taxon>Micrococcales</taxon>
        <taxon>Microbacteriaceae</taxon>
        <taxon>Curtobacterium</taxon>
    </lineage>
</organism>
<dbReference type="Proteomes" id="UP000746584">
    <property type="component" value="Unassembled WGS sequence"/>
</dbReference>
<protein>
    <submittedName>
        <fullName evidence="4">Signal peptidase</fullName>
        <ecNumber evidence="4">3.4.-.-</ecNumber>
    </submittedName>
</protein>
<feature type="compositionally biased region" description="Acidic residues" evidence="1">
    <location>
        <begin position="186"/>
        <end position="198"/>
    </location>
</feature>
<reference evidence="3" key="2">
    <citation type="submission" date="2020-09" db="EMBL/GenBank/DDBJ databases">
        <authorList>
            <person name="Sun Q."/>
            <person name="Ohkuma M."/>
        </authorList>
    </citation>
    <scope>NUCLEOTIDE SEQUENCE</scope>
    <source>
        <strain evidence="3">JCM 1480</strain>
    </source>
</reference>
<keyword evidence="4" id="KW-0378">Hydrolase</keyword>
<gene>
    <name evidence="3" type="ORF">GCM10009769_24140</name>
    <name evidence="4" type="ORF">JOE58_003196</name>
</gene>